<evidence type="ECO:0000313" key="1">
    <source>
        <dbReference type="EMBL" id="CAF4330440.1"/>
    </source>
</evidence>
<sequence length="44" mass="5234">NFRNTLYIVEEFNNATIPLIKNWPNRQNGTWNYTISEAAGRMFQ</sequence>
<accession>A0A820JS91</accession>
<organism evidence="1 2">
    <name type="scientific">Adineta steineri</name>
    <dbReference type="NCBI Taxonomy" id="433720"/>
    <lineage>
        <taxon>Eukaryota</taxon>
        <taxon>Metazoa</taxon>
        <taxon>Spiralia</taxon>
        <taxon>Gnathifera</taxon>
        <taxon>Rotifera</taxon>
        <taxon>Eurotatoria</taxon>
        <taxon>Bdelloidea</taxon>
        <taxon>Adinetida</taxon>
        <taxon>Adinetidae</taxon>
        <taxon>Adineta</taxon>
    </lineage>
</organism>
<name>A0A820JS91_9BILA</name>
<protein>
    <submittedName>
        <fullName evidence="1">Uncharacterized protein</fullName>
    </submittedName>
</protein>
<evidence type="ECO:0000313" key="2">
    <source>
        <dbReference type="Proteomes" id="UP000663881"/>
    </source>
</evidence>
<dbReference type="AlphaFoldDB" id="A0A820JS91"/>
<gene>
    <name evidence="1" type="ORF">OKA104_LOCUS47741</name>
</gene>
<dbReference type="Proteomes" id="UP000663881">
    <property type="component" value="Unassembled WGS sequence"/>
</dbReference>
<reference evidence="1" key="1">
    <citation type="submission" date="2021-02" db="EMBL/GenBank/DDBJ databases">
        <authorList>
            <person name="Nowell W R."/>
        </authorList>
    </citation>
    <scope>NUCLEOTIDE SEQUENCE</scope>
</reference>
<dbReference type="EMBL" id="CAJOAY010019446">
    <property type="protein sequence ID" value="CAF4330440.1"/>
    <property type="molecule type" value="Genomic_DNA"/>
</dbReference>
<feature type="non-terminal residue" evidence="1">
    <location>
        <position position="44"/>
    </location>
</feature>
<feature type="non-terminal residue" evidence="1">
    <location>
        <position position="1"/>
    </location>
</feature>
<proteinExistence type="predicted"/>
<comment type="caution">
    <text evidence="1">The sequence shown here is derived from an EMBL/GenBank/DDBJ whole genome shotgun (WGS) entry which is preliminary data.</text>
</comment>